<feature type="transmembrane region" description="Helical" evidence="7">
    <location>
        <begin position="395"/>
        <end position="417"/>
    </location>
</feature>
<feature type="transmembrane region" description="Helical" evidence="7">
    <location>
        <begin position="804"/>
        <end position="828"/>
    </location>
</feature>
<feature type="transmembrane region" description="Helical" evidence="7">
    <location>
        <begin position="504"/>
        <end position="524"/>
    </location>
</feature>
<accession>A0AA37UM30</accession>
<dbReference type="Proteomes" id="UP001157161">
    <property type="component" value="Unassembled WGS sequence"/>
</dbReference>
<feature type="transmembrane region" description="Helical" evidence="7">
    <location>
        <begin position="476"/>
        <end position="498"/>
    </location>
</feature>
<dbReference type="Pfam" id="PF02687">
    <property type="entry name" value="FtsX"/>
    <property type="match status" value="2"/>
</dbReference>
<reference evidence="9" key="2">
    <citation type="submission" date="2023-02" db="EMBL/GenBank/DDBJ databases">
        <authorList>
            <person name="Sun Q."/>
            <person name="Mori K."/>
        </authorList>
    </citation>
    <scope>NUCLEOTIDE SEQUENCE</scope>
    <source>
        <strain evidence="9">NBRC 112290</strain>
    </source>
</reference>
<evidence type="ECO:0000259" key="8">
    <source>
        <dbReference type="Pfam" id="PF02687"/>
    </source>
</evidence>
<feature type="transmembrane region" description="Helical" evidence="7">
    <location>
        <begin position="898"/>
        <end position="922"/>
    </location>
</feature>
<name>A0AA37UM30_9MICO</name>
<dbReference type="GO" id="GO:0022857">
    <property type="term" value="F:transmembrane transporter activity"/>
    <property type="evidence" value="ECO:0007669"/>
    <property type="project" value="TreeGrafter"/>
</dbReference>
<feature type="transmembrane region" description="Helical" evidence="7">
    <location>
        <begin position="437"/>
        <end position="456"/>
    </location>
</feature>
<keyword evidence="3 7" id="KW-0812">Transmembrane</keyword>
<dbReference type="InterPro" id="IPR003838">
    <property type="entry name" value="ABC3_permease_C"/>
</dbReference>
<dbReference type="EMBL" id="BSUM01000001">
    <property type="protein sequence ID" value="GMA30574.1"/>
    <property type="molecule type" value="Genomic_DNA"/>
</dbReference>
<feature type="transmembrane region" description="Helical" evidence="7">
    <location>
        <begin position="351"/>
        <end position="375"/>
    </location>
</feature>
<feature type="transmembrane region" description="Helical" evidence="7">
    <location>
        <begin position="849"/>
        <end position="878"/>
    </location>
</feature>
<comment type="subcellular location">
    <subcellularLocation>
        <location evidence="1">Cell membrane</location>
        <topology evidence="1">Multi-pass membrane protein</topology>
    </subcellularLocation>
</comment>
<evidence type="ECO:0000256" key="3">
    <source>
        <dbReference type="ARBA" id="ARBA00022692"/>
    </source>
</evidence>
<evidence type="ECO:0000256" key="1">
    <source>
        <dbReference type="ARBA" id="ARBA00004651"/>
    </source>
</evidence>
<evidence type="ECO:0000256" key="6">
    <source>
        <dbReference type="ARBA" id="ARBA00038076"/>
    </source>
</evidence>
<evidence type="ECO:0000256" key="2">
    <source>
        <dbReference type="ARBA" id="ARBA00022475"/>
    </source>
</evidence>
<dbReference type="PANTHER" id="PTHR30572">
    <property type="entry name" value="MEMBRANE COMPONENT OF TRANSPORTER-RELATED"/>
    <property type="match status" value="1"/>
</dbReference>
<comment type="caution">
    <text evidence="9">The sequence shown here is derived from an EMBL/GenBank/DDBJ whole genome shotgun (WGS) entry which is preliminary data.</text>
</comment>
<sequence>MSWWRLSRRALGAQRGAVALVVVVVTVLALAVTVLPRFVAASQADQVRHRLSDVSPQLRDLVATPGPGAFDVLASGVSGLPVTPEENLAGWDAVTAGLAAVTEDVPPPLRDVIGAPGVTAELEAVSIPVNPAIDVRRPSLTLSGDPGVADRVEIVDGAAPAPVRWDPDTAVSTGGLLPVEQQPDLEVEVMLEESSAQRLALAVGDRVSVANLVYDVTVVLAGTYRVRDAEDPAWAHVPTGAGPSVLEDLNLGTAVNARAYVAPDGWFATVAALGQLSEWSLFYPVDVDAIREGDPRVMASQLRGLTAQIVEVPAPPGSDLPASLLPRMRLSTELAARVDAVAGENAAAANIVALVAVGPLGVAVAVLALLTQLLIDRRRPALAMLRARGAAPSRLRTVLGLEALAIALPAAALGWGVATAVLGGVLGPPERWSPLQWAPAAALALVPAAVAVTSRLPTGLRTRRRDLAVGGVVRDVVVLAAAGLALSQVLGVAPGAIADTGDPLLVAAPLLAALAVTVLVLRLYPVAARAAHAALRGGRHLSAFLGSARAVRDPGATLTSVLAVVVGVSVTVFSVVTLATVRDGVERAVWVSSGSDLRVSGPRVDADQLEAVRALDGVAAAATVAAVSPAILTTPTASQRTTLYLVDPAAYAAVTADVPGSVGAAPVADLADGAAVADAASDAASPAALPLLVSPRLDVAPGTDGVRVSTGESVEARVLTSGDVLPGVAGASDTWLLAAAAALPEVAASTPARLLLVRLVPGADGDAVATQVEEITGPAGVENAAAARAAATATPVLRLLEGSLAGSVAAAALLAVGALVAVQVAAAPRRARALATLRLLGLRRRGLRALAWWDLTPWVALSALAALGLGALTSRLLLRTLDLRSFTGSEQPLPVWPGVSLLLVLGGVALAVVGCSLLPTLLSSRRAATPARATTAEEDS</sequence>
<dbReference type="GO" id="GO:0005886">
    <property type="term" value="C:plasma membrane"/>
    <property type="evidence" value="ECO:0007669"/>
    <property type="project" value="UniProtKB-SubCell"/>
</dbReference>
<dbReference type="InterPro" id="IPR050250">
    <property type="entry name" value="Macrolide_Exporter_MacB"/>
</dbReference>
<dbReference type="RefSeq" id="WP_284249235.1">
    <property type="nucleotide sequence ID" value="NZ_BSUM01000001.1"/>
</dbReference>
<dbReference type="AlphaFoldDB" id="A0AA37UM30"/>
<organism evidence="9 10">
    <name type="scientific">Litorihabitans aurantiacus</name>
    <dbReference type="NCBI Taxonomy" id="1930061"/>
    <lineage>
        <taxon>Bacteria</taxon>
        <taxon>Bacillati</taxon>
        <taxon>Actinomycetota</taxon>
        <taxon>Actinomycetes</taxon>
        <taxon>Micrococcales</taxon>
        <taxon>Beutenbergiaceae</taxon>
        <taxon>Litorihabitans</taxon>
    </lineage>
</organism>
<keyword evidence="5 7" id="KW-0472">Membrane</keyword>
<evidence type="ECO:0000313" key="9">
    <source>
        <dbReference type="EMBL" id="GMA30574.1"/>
    </source>
</evidence>
<reference evidence="9" key="1">
    <citation type="journal article" date="2014" name="Int. J. Syst. Evol. Microbiol.">
        <title>Complete genome sequence of Corynebacterium casei LMG S-19264T (=DSM 44701T), isolated from a smear-ripened cheese.</title>
        <authorList>
            <consortium name="US DOE Joint Genome Institute (JGI-PGF)"/>
            <person name="Walter F."/>
            <person name="Albersmeier A."/>
            <person name="Kalinowski J."/>
            <person name="Ruckert C."/>
        </authorList>
    </citation>
    <scope>NUCLEOTIDE SEQUENCE</scope>
    <source>
        <strain evidence="9">NBRC 112290</strain>
    </source>
</reference>
<comment type="similarity">
    <text evidence="6">Belongs to the ABC-4 integral membrane protein family.</text>
</comment>
<evidence type="ECO:0000256" key="7">
    <source>
        <dbReference type="SAM" id="Phobius"/>
    </source>
</evidence>
<protein>
    <recommendedName>
        <fullName evidence="8">ABC3 transporter permease C-terminal domain-containing protein</fullName>
    </recommendedName>
</protein>
<evidence type="ECO:0000256" key="5">
    <source>
        <dbReference type="ARBA" id="ARBA00023136"/>
    </source>
</evidence>
<evidence type="ECO:0000313" key="10">
    <source>
        <dbReference type="Proteomes" id="UP001157161"/>
    </source>
</evidence>
<gene>
    <name evidence="9" type="ORF">GCM10025875_05660</name>
</gene>
<feature type="transmembrane region" description="Helical" evidence="7">
    <location>
        <begin position="558"/>
        <end position="579"/>
    </location>
</feature>
<evidence type="ECO:0000256" key="4">
    <source>
        <dbReference type="ARBA" id="ARBA00022989"/>
    </source>
</evidence>
<feature type="domain" description="ABC3 transporter permease C-terminal" evidence="8">
    <location>
        <begin position="809"/>
        <end position="925"/>
    </location>
</feature>
<keyword evidence="2" id="KW-1003">Cell membrane</keyword>
<keyword evidence="4 7" id="KW-1133">Transmembrane helix</keyword>
<keyword evidence="10" id="KW-1185">Reference proteome</keyword>
<proteinExistence type="inferred from homology"/>
<feature type="domain" description="ABC3 transporter permease C-terminal" evidence="8">
    <location>
        <begin position="360"/>
        <end position="423"/>
    </location>
</feature>
<dbReference type="PANTHER" id="PTHR30572:SF4">
    <property type="entry name" value="ABC TRANSPORTER PERMEASE YTRF"/>
    <property type="match status" value="1"/>
</dbReference>